<dbReference type="AlphaFoldDB" id="A0A8J2KQ56"/>
<accession>A0A8J2KQ56</accession>
<gene>
    <name evidence="1" type="ORF">AFUS01_LOCUS29643</name>
</gene>
<feature type="non-terminal residue" evidence="1">
    <location>
        <position position="101"/>
    </location>
</feature>
<keyword evidence="2" id="KW-1185">Reference proteome</keyword>
<dbReference type="EMBL" id="CAJVCH010441509">
    <property type="protein sequence ID" value="CAG7819180.1"/>
    <property type="molecule type" value="Genomic_DNA"/>
</dbReference>
<organism evidence="1 2">
    <name type="scientific">Allacma fusca</name>
    <dbReference type="NCBI Taxonomy" id="39272"/>
    <lineage>
        <taxon>Eukaryota</taxon>
        <taxon>Metazoa</taxon>
        <taxon>Ecdysozoa</taxon>
        <taxon>Arthropoda</taxon>
        <taxon>Hexapoda</taxon>
        <taxon>Collembola</taxon>
        <taxon>Symphypleona</taxon>
        <taxon>Sminthuridae</taxon>
        <taxon>Allacma</taxon>
    </lineage>
</organism>
<sequence length="101" mass="11375">DDMFELTFLADFGPLQTLSFRIIYAERPKSRVKLNVFNSKGFVVSEKFREAFNFTDNSSLLSSTAKIQISNEFFSLSFNSSGNLNSVSVNGETIPVELTFQ</sequence>
<evidence type="ECO:0000313" key="2">
    <source>
        <dbReference type="Proteomes" id="UP000708208"/>
    </source>
</evidence>
<evidence type="ECO:0000313" key="1">
    <source>
        <dbReference type="EMBL" id="CAG7819180.1"/>
    </source>
</evidence>
<proteinExistence type="predicted"/>
<name>A0A8J2KQ56_9HEXA</name>
<reference evidence="1" key="1">
    <citation type="submission" date="2021-06" db="EMBL/GenBank/DDBJ databases">
        <authorList>
            <person name="Hodson N. C."/>
            <person name="Mongue J. A."/>
            <person name="Jaron S. K."/>
        </authorList>
    </citation>
    <scope>NUCLEOTIDE SEQUENCE</scope>
</reference>
<comment type="caution">
    <text evidence="1">The sequence shown here is derived from an EMBL/GenBank/DDBJ whole genome shotgun (WGS) entry which is preliminary data.</text>
</comment>
<protein>
    <submittedName>
        <fullName evidence="1">Uncharacterized protein</fullName>
    </submittedName>
</protein>
<dbReference type="Proteomes" id="UP000708208">
    <property type="component" value="Unassembled WGS sequence"/>
</dbReference>